<evidence type="ECO:0000256" key="1">
    <source>
        <dbReference type="SAM" id="Phobius"/>
    </source>
</evidence>
<proteinExistence type="predicted"/>
<dbReference type="Proteomes" id="UP001431776">
    <property type="component" value="Unassembled WGS sequence"/>
</dbReference>
<evidence type="ECO:0000313" key="2">
    <source>
        <dbReference type="EMBL" id="MDI6451350.1"/>
    </source>
</evidence>
<feature type="transmembrane region" description="Helical" evidence="1">
    <location>
        <begin position="41"/>
        <end position="61"/>
    </location>
</feature>
<organism evidence="2 3">
    <name type="scientific">Anaerobaca lacustris</name>
    <dbReference type="NCBI Taxonomy" id="3044600"/>
    <lineage>
        <taxon>Bacteria</taxon>
        <taxon>Pseudomonadati</taxon>
        <taxon>Planctomycetota</taxon>
        <taxon>Phycisphaerae</taxon>
        <taxon>Sedimentisphaerales</taxon>
        <taxon>Anaerobacaceae</taxon>
        <taxon>Anaerobaca</taxon>
    </lineage>
</organism>
<name>A0AAW6U0E1_9BACT</name>
<gene>
    <name evidence="2" type="ORF">QJ522_19975</name>
</gene>
<evidence type="ECO:0000313" key="3">
    <source>
        <dbReference type="Proteomes" id="UP001431776"/>
    </source>
</evidence>
<keyword evidence="1" id="KW-0812">Transmembrane</keyword>
<dbReference type="RefSeq" id="WP_349246757.1">
    <property type="nucleotide sequence ID" value="NZ_JASCXX010000034.1"/>
</dbReference>
<feature type="transmembrane region" description="Helical" evidence="1">
    <location>
        <begin position="184"/>
        <end position="204"/>
    </location>
</feature>
<keyword evidence="1" id="KW-0472">Membrane</keyword>
<feature type="transmembrane region" description="Helical" evidence="1">
    <location>
        <begin position="111"/>
        <end position="135"/>
    </location>
</feature>
<feature type="transmembrane region" description="Helical" evidence="1">
    <location>
        <begin position="155"/>
        <end position="172"/>
    </location>
</feature>
<sequence>MDNEDGGARGPERSPEFVAVPGGLQCPQCGSTRVRSRNRALSRNVVALLAVGPLLVLAFAFESCIFGLLWFVAVVLPAFTLPVSVCVAAVGRHRCRDCGCRFLPGREAERVPFPWCSCGLNIALLVVLCAIGPIVMRWWDNWGRASHTMADTNGIFTAGFLVWASLVYQIAIYKGLGRRLRSRFVWLVLFIWPGIVLGSSVFSISTPSARAEALLSRARLAPLPASATGIRVYEWSSPFSGEEFLRFAAEPNDVEKFLRESPALQGQEPEHFSAERMRLPTSGNPEKDWESQVAGHETYVPRPTIPDWYKQKITGPARRYIVQPERYQYPGHVLVDDEEHVVYIYLIFS</sequence>
<dbReference type="AlphaFoldDB" id="A0AAW6U0E1"/>
<comment type="caution">
    <text evidence="2">The sequence shown here is derived from an EMBL/GenBank/DDBJ whole genome shotgun (WGS) entry which is preliminary data.</text>
</comment>
<accession>A0AAW6U0E1</accession>
<reference evidence="2" key="1">
    <citation type="submission" date="2023-05" db="EMBL/GenBank/DDBJ databases">
        <title>Anaerotaeda fermentans gen. nov., sp. nov., a novel anaerobic planctomycete of the new family within the order Sedimentisphaerales isolated from Taman Peninsula, Russia.</title>
        <authorList>
            <person name="Khomyakova M.A."/>
            <person name="Merkel A.Y."/>
            <person name="Slobodkin A.I."/>
        </authorList>
    </citation>
    <scope>NUCLEOTIDE SEQUENCE</scope>
    <source>
        <strain evidence="2">M17dextr</strain>
    </source>
</reference>
<keyword evidence="1" id="KW-1133">Transmembrane helix</keyword>
<protein>
    <submittedName>
        <fullName evidence="2">Uncharacterized protein</fullName>
    </submittedName>
</protein>
<dbReference type="EMBL" id="JASCXX010000034">
    <property type="protein sequence ID" value="MDI6451350.1"/>
    <property type="molecule type" value="Genomic_DNA"/>
</dbReference>
<keyword evidence="3" id="KW-1185">Reference proteome</keyword>
<feature type="transmembrane region" description="Helical" evidence="1">
    <location>
        <begin position="67"/>
        <end position="90"/>
    </location>
</feature>